<feature type="compositionally biased region" description="Polar residues" evidence="1">
    <location>
        <begin position="49"/>
        <end position="73"/>
    </location>
</feature>
<name>X6NHQ3_RETFI</name>
<feature type="region of interest" description="Disordered" evidence="1">
    <location>
        <begin position="33"/>
        <end position="95"/>
    </location>
</feature>
<evidence type="ECO:0000256" key="1">
    <source>
        <dbReference type="SAM" id="MobiDB-lite"/>
    </source>
</evidence>
<feature type="compositionally biased region" description="Basic residues" evidence="1">
    <location>
        <begin position="74"/>
        <end position="86"/>
    </location>
</feature>
<feature type="transmembrane region" description="Helical" evidence="2">
    <location>
        <begin position="220"/>
        <end position="237"/>
    </location>
</feature>
<keyword evidence="2" id="KW-1133">Transmembrane helix</keyword>
<keyword evidence="2" id="KW-0812">Transmembrane</keyword>
<evidence type="ECO:0000313" key="4">
    <source>
        <dbReference type="Proteomes" id="UP000023152"/>
    </source>
</evidence>
<keyword evidence="4" id="KW-1185">Reference proteome</keyword>
<sequence>MNLLGYSAFDLITGLIQKRKEICKHLHRNVRPVELNRGQPNREQPETAPFQTFQSDNPYGASFSVTTASSLNQSRRKKKGAKKKQKSTTTTIAPHESSFRALENKLLGAGFKRSNQGVVEHALPANAQRKTHNLESGGFWEEIFVPAEVRSQELKEGLASVNDIFPDWAKIPFLPFGVEKLNAMQSQCFKLAFESNANLVRIFPTNIDLFLFFFKKRSMFDSYVFRFIFVSFFFFFLKKKNDNNNNNNNNN</sequence>
<gene>
    <name evidence="3" type="ORF">RFI_11281</name>
</gene>
<evidence type="ECO:0000256" key="2">
    <source>
        <dbReference type="SAM" id="Phobius"/>
    </source>
</evidence>
<protein>
    <submittedName>
        <fullName evidence="3">Uncharacterized protein</fullName>
    </submittedName>
</protein>
<dbReference type="Proteomes" id="UP000023152">
    <property type="component" value="Unassembled WGS sequence"/>
</dbReference>
<organism evidence="3 4">
    <name type="scientific">Reticulomyxa filosa</name>
    <dbReference type="NCBI Taxonomy" id="46433"/>
    <lineage>
        <taxon>Eukaryota</taxon>
        <taxon>Sar</taxon>
        <taxon>Rhizaria</taxon>
        <taxon>Retaria</taxon>
        <taxon>Foraminifera</taxon>
        <taxon>Monothalamids</taxon>
        <taxon>Reticulomyxidae</taxon>
        <taxon>Reticulomyxa</taxon>
    </lineage>
</organism>
<accession>X6NHQ3</accession>
<proteinExistence type="predicted"/>
<dbReference type="AlphaFoldDB" id="X6NHQ3"/>
<dbReference type="EMBL" id="ASPP01008244">
    <property type="protein sequence ID" value="ETO25855.1"/>
    <property type="molecule type" value="Genomic_DNA"/>
</dbReference>
<comment type="caution">
    <text evidence="3">The sequence shown here is derived from an EMBL/GenBank/DDBJ whole genome shotgun (WGS) entry which is preliminary data.</text>
</comment>
<evidence type="ECO:0000313" key="3">
    <source>
        <dbReference type="EMBL" id="ETO25855.1"/>
    </source>
</evidence>
<keyword evidence="2" id="KW-0472">Membrane</keyword>
<reference evidence="3 4" key="1">
    <citation type="journal article" date="2013" name="Curr. Biol.">
        <title>The Genome of the Foraminiferan Reticulomyxa filosa.</title>
        <authorList>
            <person name="Glockner G."/>
            <person name="Hulsmann N."/>
            <person name="Schleicher M."/>
            <person name="Noegel A.A."/>
            <person name="Eichinger L."/>
            <person name="Gallinger C."/>
            <person name="Pawlowski J."/>
            <person name="Sierra R."/>
            <person name="Euteneuer U."/>
            <person name="Pillet L."/>
            <person name="Moustafa A."/>
            <person name="Platzer M."/>
            <person name="Groth M."/>
            <person name="Szafranski K."/>
            <person name="Schliwa M."/>
        </authorList>
    </citation>
    <scope>NUCLEOTIDE SEQUENCE [LARGE SCALE GENOMIC DNA]</scope>
</reference>